<dbReference type="GO" id="GO:0097367">
    <property type="term" value="F:carbohydrate derivative binding"/>
    <property type="evidence" value="ECO:0007669"/>
    <property type="project" value="InterPro"/>
</dbReference>
<dbReference type="InterPro" id="IPR001347">
    <property type="entry name" value="SIS_dom"/>
</dbReference>
<evidence type="ECO:0000256" key="4">
    <source>
        <dbReference type="SAM" id="Coils"/>
    </source>
</evidence>
<comment type="catalytic activity">
    <reaction evidence="3">
        <text>N-acetyl-D-muramate 6-phosphate + H2O = N-acetyl-D-glucosamine 6-phosphate + (R)-lactate</text>
        <dbReference type="Rhea" id="RHEA:26410"/>
        <dbReference type="ChEBI" id="CHEBI:15377"/>
        <dbReference type="ChEBI" id="CHEBI:16004"/>
        <dbReference type="ChEBI" id="CHEBI:57513"/>
        <dbReference type="ChEBI" id="CHEBI:58722"/>
        <dbReference type="EC" id="4.2.1.126"/>
    </reaction>
</comment>
<dbReference type="EMBL" id="QGGY01000001">
    <property type="protein sequence ID" value="PWJ79284.1"/>
    <property type="molecule type" value="Genomic_DNA"/>
</dbReference>
<keyword evidence="4" id="KW-0175">Coiled coil</keyword>
<reference evidence="6 7" key="1">
    <citation type="submission" date="2018-05" db="EMBL/GenBank/DDBJ databases">
        <authorList>
            <person name="Goeker M."/>
            <person name="Huntemann M."/>
            <person name="Clum A."/>
            <person name="Pillay M."/>
            <person name="Palaniappan K."/>
            <person name="Varghese N."/>
            <person name="Mikhailova N."/>
            <person name="Stamatis D."/>
            <person name="Reddy T."/>
            <person name="Daum C."/>
            <person name="Shapiro N."/>
            <person name="Ivanova N."/>
            <person name="Kyrpides N."/>
            <person name="Woyke T."/>
        </authorList>
    </citation>
    <scope>NUCLEOTIDE SEQUENCE [LARGE SCALE GENOMIC DNA]</scope>
    <source>
        <strain evidence="6 7">DSM 26524</strain>
    </source>
</reference>
<evidence type="ECO:0000313" key="7">
    <source>
        <dbReference type="Proteomes" id="UP000245412"/>
    </source>
</evidence>
<evidence type="ECO:0000256" key="3">
    <source>
        <dbReference type="HAMAP-Rule" id="MF_00068"/>
    </source>
</evidence>
<dbReference type="NCBIfam" id="NF003915">
    <property type="entry name" value="PRK05441.1"/>
    <property type="match status" value="1"/>
</dbReference>
<dbReference type="AlphaFoldDB" id="A0AB73TB29"/>
<organism evidence="6 7">
    <name type="scientific">Murimonas intestini</name>
    <dbReference type="NCBI Taxonomy" id="1337051"/>
    <lineage>
        <taxon>Bacteria</taxon>
        <taxon>Bacillati</taxon>
        <taxon>Bacillota</taxon>
        <taxon>Clostridia</taxon>
        <taxon>Lachnospirales</taxon>
        <taxon>Lachnospiraceae</taxon>
        <taxon>Murimonas</taxon>
    </lineage>
</organism>
<dbReference type="GO" id="GO:0016835">
    <property type="term" value="F:carbon-oxygen lyase activity"/>
    <property type="evidence" value="ECO:0007669"/>
    <property type="project" value="UniProtKB-UniRule"/>
</dbReference>
<keyword evidence="2 3" id="KW-0119">Carbohydrate metabolism</keyword>
<comment type="caution">
    <text evidence="6">The sequence shown here is derived from an EMBL/GenBank/DDBJ whole genome shotgun (WGS) entry which is preliminary data.</text>
</comment>
<protein>
    <recommendedName>
        <fullName evidence="3">N-acetylmuramic acid 6-phosphate etherase</fullName>
        <shortName evidence="3">MurNAc-6-P etherase</shortName>
        <ecNumber evidence="3">4.2.1.126</ecNumber>
    </recommendedName>
    <alternativeName>
        <fullName evidence="3">N-acetylmuramic acid 6-phosphate hydrolase</fullName>
    </alternativeName>
    <alternativeName>
        <fullName evidence="3">N-acetylmuramic acid 6-phosphate lyase</fullName>
    </alternativeName>
</protein>
<dbReference type="EC" id="4.2.1.126" evidence="3"/>
<dbReference type="NCBIfam" id="TIGR00274">
    <property type="entry name" value="N-acetylmuramic acid 6-phosphate etherase"/>
    <property type="match status" value="1"/>
</dbReference>
<feature type="active site" description="Proton donor" evidence="3">
    <location>
        <position position="88"/>
    </location>
</feature>
<dbReference type="PANTHER" id="PTHR10088:SF4">
    <property type="entry name" value="GLUCOKINASE REGULATORY PROTEIN"/>
    <property type="match status" value="1"/>
</dbReference>
<dbReference type="GO" id="GO:0009254">
    <property type="term" value="P:peptidoglycan turnover"/>
    <property type="evidence" value="ECO:0007669"/>
    <property type="project" value="TreeGrafter"/>
</dbReference>
<evidence type="ECO:0000256" key="2">
    <source>
        <dbReference type="ARBA" id="ARBA00023277"/>
    </source>
</evidence>
<comment type="pathway">
    <text evidence="3">Amino-sugar metabolism; N-acetylmuramate degradation.</text>
</comment>
<sequence length="322" mass="34741">MYREMVDLEKMSTEMRNAETMALDEMTPLEIITIMNQEDEHVAGVVKRELPRIAQAIEWTTKSLQCGGRIIYIGAGTSGRLGILDASECPPTFGVSYDCVVGIIAGGKEAFIKAAEGAEDNSGLGRDDLIHINLTSKDTVIGIAASGRTPYVLGALDYAKKTGCRTVAIVCNENMEMSRAADIGIELLTGPEILTGSTRLKAGTAEKMVLNMISTASMVGIGKVYENLMVDVQQTNEKLVCRAENIVMEAVECSREEARKALKEAGGEAKLAITRMLLNCNIAKARKLLEDAQGKIRQAVINGKKETEQPIISKQGVEGGQK</sequence>
<dbReference type="InterPro" id="IPR005486">
    <property type="entry name" value="Glucokinase_regulatory_CS"/>
</dbReference>
<dbReference type="InterPro" id="IPR046348">
    <property type="entry name" value="SIS_dom_sf"/>
</dbReference>
<dbReference type="SUPFAM" id="SSF53697">
    <property type="entry name" value="SIS domain"/>
    <property type="match status" value="1"/>
</dbReference>
<dbReference type="PROSITE" id="PS01272">
    <property type="entry name" value="GCKR"/>
    <property type="match status" value="1"/>
</dbReference>
<dbReference type="InterPro" id="IPR040190">
    <property type="entry name" value="MURQ/GCKR"/>
</dbReference>
<dbReference type="Gene3D" id="3.40.50.10490">
    <property type="entry name" value="Glucose-6-phosphate isomerase like protein, domain 1"/>
    <property type="match status" value="1"/>
</dbReference>
<keyword evidence="1 3" id="KW-0456">Lyase</keyword>
<dbReference type="CDD" id="cd05007">
    <property type="entry name" value="SIS_Etherase"/>
    <property type="match status" value="1"/>
</dbReference>
<evidence type="ECO:0000313" key="6">
    <source>
        <dbReference type="EMBL" id="PWJ79284.1"/>
    </source>
</evidence>
<feature type="active site" evidence="3">
    <location>
        <position position="119"/>
    </location>
</feature>
<dbReference type="InterPro" id="IPR005488">
    <property type="entry name" value="Etherase_MurQ"/>
</dbReference>
<dbReference type="Proteomes" id="UP000245412">
    <property type="component" value="Unassembled WGS sequence"/>
</dbReference>
<comment type="subunit">
    <text evidence="3">Homodimer.</text>
</comment>
<dbReference type="GO" id="GO:0046348">
    <property type="term" value="P:amino sugar catabolic process"/>
    <property type="evidence" value="ECO:0007669"/>
    <property type="project" value="InterPro"/>
</dbReference>
<dbReference type="Gene3D" id="1.10.8.1080">
    <property type="match status" value="1"/>
</dbReference>
<comment type="similarity">
    <text evidence="3">Belongs to the GCKR-like family. MurNAc-6-P etherase subfamily.</text>
</comment>
<comment type="function">
    <text evidence="3">Specifically catalyzes the cleavage of the D-lactyl ether substituent of MurNAc 6-phosphate, producing GlcNAc 6-phosphate and D-lactate.</text>
</comment>
<accession>A0AB73TB29</accession>
<dbReference type="NCBIfam" id="NF009222">
    <property type="entry name" value="PRK12570.1"/>
    <property type="match status" value="1"/>
</dbReference>
<feature type="coiled-coil region" evidence="4">
    <location>
        <begin position="248"/>
        <end position="302"/>
    </location>
</feature>
<dbReference type="GO" id="GO:0016803">
    <property type="term" value="F:ether hydrolase activity"/>
    <property type="evidence" value="ECO:0007669"/>
    <property type="project" value="TreeGrafter"/>
</dbReference>
<dbReference type="FunFam" id="3.40.50.10490:FF:000014">
    <property type="entry name" value="N-acetylmuramic acid 6-phosphate etherase"/>
    <property type="match status" value="1"/>
</dbReference>
<evidence type="ECO:0000256" key="1">
    <source>
        <dbReference type="ARBA" id="ARBA00023239"/>
    </source>
</evidence>
<dbReference type="PROSITE" id="PS51464">
    <property type="entry name" value="SIS"/>
    <property type="match status" value="1"/>
</dbReference>
<feature type="domain" description="SIS" evidence="5">
    <location>
        <begin position="60"/>
        <end position="223"/>
    </location>
</feature>
<gene>
    <name evidence="3" type="primary">murQ</name>
    <name evidence="6" type="ORF">C7383_101665</name>
</gene>
<comment type="miscellaneous">
    <text evidence="3">A lyase-type mechanism (elimination/hydration) is suggested for the cleavage of the lactyl ether bond of MurNAc 6-phosphate, with the formation of an alpha,beta-unsaturated aldehyde intermediate with (E)-stereochemistry, followed by the syn addition of water to give product.</text>
</comment>
<dbReference type="HAMAP" id="MF_00068">
    <property type="entry name" value="MurQ"/>
    <property type="match status" value="1"/>
</dbReference>
<proteinExistence type="inferred from homology"/>
<name>A0AB73TB29_9FIRM</name>
<keyword evidence="7" id="KW-1185">Reference proteome</keyword>
<evidence type="ECO:0000259" key="5">
    <source>
        <dbReference type="PROSITE" id="PS51464"/>
    </source>
</evidence>
<dbReference type="Pfam" id="PF22645">
    <property type="entry name" value="GKRP_SIS_N"/>
    <property type="match status" value="1"/>
</dbReference>
<dbReference type="PANTHER" id="PTHR10088">
    <property type="entry name" value="GLUCOKINASE REGULATORY PROTEIN"/>
    <property type="match status" value="1"/>
</dbReference>